<dbReference type="Pfam" id="PF00116">
    <property type="entry name" value="COX2"/>
    <property type="match status" value="1"/>
</dbReference>
<sequence>MRAPRIGLLSTGILVSGCSGSQSALNPYGAPAIHVEHLIVGIVVLSGVIWLLVMVMLALALRRGRRAETEGQTSEGRLTMTVSAAVAVTVAIIAGMTIASFYTTRSIGVPQSAAVTITVRAQQWWWQVIYAGSDGTPTFQTANEIHIPVGQDVRLQLESADVVHSFWVPSLAGKQDLVPGRSNDLLLRAEKPGIYRGQCAEFCGLQHSHMAVMVIAEAPSDYARWITSQRADAMMPADPDAASGQAAFLAKPCAACHTIRGTQATGTTGPDLTHIGSRQTIAAGLLETTRGSLAAWIADPQTLKPGNNMPMVPLTSIELQNICAYMDSLK</sequence>
<comment type="catalytic activity">
    <reaction evidence="17">
        <text>4 Fe(II)-[cytochrome c] + O2 + 8 H(+)(in) = 4 Fe(III)-[cytochrome c] + 2 H2O + 4 H(+)(out)</text>
        <dbReference type="Rhea" id="RHEA:11436"/>
        <dbReference type="Rhea" id="RHEA-COMP:10350"/>
        <dbReference type="Rhea" id="RHEA-COMP:14399"/>
        <dbReference type="ChEBI" id="CHEBI:15377"/>
        <dbReference type="ChEBI" id="CHEBI:15378"/>
        <dbReference type="ChEBI" id="CHEBI:15379"/>
        <dbReference type="ChEBI" id="CHEBI:29033"/>
        <dbReference type="ChEBI" id="CHEBI:29034"/>
        <dbReference type="EC" id="7.1.1.9"/>
    </reaction>
</comment>
<dbReference type="GO" id="GO:0016491">
    <property type="term" value="F:oxidoreductase activity"/>
    <property type="evidence" value="ECO:0007669"/>
    <property type="project" value="InterPro"/>
</dbReference>
<dbReference type="PANTHER" id="PTHR22888:SF9">
    <property type="entry name" value="CYTOCHROME C OXIDASE SUBUNIT 2"/>
    <property type="match status" value="1"/>
</dbReference>
<dbReference type="InterPro" id="IPR036257">
    <property type="entry name" value="Cyt_c_oxidase_su2_TM_sf"/>
</dbReference>
<keyword evidence="12 18" id="KW-0408">Iron</keyword>
<protein>
    <recommendedName>
        <fullName evidence="3">cytochrome-c oxidase</fullName>
        <ecNumber evidence="3">7.1.1.9</ecNumber>
    </recommendedName>
    <alternativeName>
        <fullName evidence="16">Cytochrome aa3 subunit 2</fullName>
    </alternativeName>
</protein>
<dbReference type="InterPro" id="IPR036909">
    <property type="entry name" value="Cyt_c-like_dom_sf"/>
</dbReference>
<feature type="transmembrane region" description="Helical" evidence="19">
    <location>
        <begin position="82"/>
        <end position="102"/>
    </location>
</feature>
<keyword evidence="6" id="KW-0679">Respiratory chain</keyword>
<dbReference type="Gene3D" id="1.10.287.90">
    <property type="match status" value="1"/>
</dbReference>
<keyword evidence="13" id="KW-0186">Copper</keyword>
<feature type="domain" description="Cytochrome c" evidence="21">
    <location>
        <begin position="239"/>
        <end position="330"/>
    </location>
</feature>
<reference evidence="22 23" key="1">
    <citation type="journal article" date="2018" name="Mol. Plant Microbe Interact.">
        <title>Taxonomically Different Co-Microsymbionts of a Relict Legume, Oxytropis popoviana, Have Complementary Sets of Symbiotic Genes and Together Increase the Efficiency of Plant Nodulation.</title>
        <authorList>
            <person name="Safronova V."/>
            <person name="Belimov A."/>
            <person name="Sazanova A."/>
            <person name="Chirak E."/>
            <person name="Verkhozina A."/>
            <person name="Kuznetsova I."/>
            <person name="Andronov E."/>
            <person name="Puhalsky J."/>
            <person name="Tikhonovich I."/>
        </authorList>
    </citation>
    <scope>NUCLEOTIDE SEQUENCE [LARGE SCALE GENOMIC DNA]</scope>
    <source>
        <strain evidence="22 23">Opo-235</strain>
    </source>
</reference>
<keyword evidence="10" id="KW-0249">Electron transport</keyword>
<dbReference type="InterPro" id="IPR002429">
    <property type="entry name" value="CcO_II-like_C"/>
</dbReference>
<evidence type="ECO:0000256" key="11">
    <source>
        <dbReference type="ARBA" id="ARBA00022989"/>
    </source>
</evidence>
<comment type="caution">
    <text evidence="22">The sequence shown here is derived from an EMBL/GenBank/DDBJ whole genome shotgun (WGS) entry which is preliminary data.</text>
</comment>
<evidence type="ECO:0000259" key="21">
    <source>
        <dbReference type="PROSITE" id="PS51007"/>
    </source>
</evidence>
<keyword evidence="9" id="KW-1278">Translocase</keyword>
<name>A0A3M9WZZ0_9HYPH</name>
<keyword evidence="8 18" id="KW-0479">Metal-binding</keyword>
<evidence type="ECO:0000256" key="17">
    <source>
        <dbReference type="ARBA" id="ARBA00047816"/>
    </source>
</evidence>
<dbReference type="Gene3D" id="2.60.40.420">
    <property type="entry name" value="Cupredoxins - blue copper proteins"/>
    <property type="match status" value="1"/>
</dbReference>
<evidence type="ECO:0000256" key="4">
    <source>
        <dbReference type="ARBA" id="ARBA00022448"/>
    </source>
</evidence>
<evidence type="ECO:0000256" key="13">
    <source>
        <dbReference type="ARBA" id="ARBA00023008"/>
    </source>
</evidence>
<dbReference type="GO" id="GO:0005507">
    <property type="term" value="F:copper ion binding"/>
    <property type="evidence" value="ECO:0007669"/>
    <property type="project" value="InterPro"/>
</dbReference>
<dbReference type="SUPFAM" id="SSF46626">
    <property type="entry name" value="Cytochrome c"/>
    <property type="match status" value="1"/>
</dbReference>
<comment type="subcellular location">
    <subcellularLocation>
        <location evidence="1">Membrane</location>
        <topology evidence="1">Multi-pass membrane protein</topology>
    </subcellularLocation>
</comment>
<evidence type="ECO:0000256" key="18">
    <source>
        <dbReference type="PROSITE-ProRule" id="PRU00433"/>
    </source>
</evidence>
<evidence type="ECO:0000259" key="20">
    <source>
        <dbReference type="PROSITE" id="PS50857"/>
    </source>
</evidence>
<dbReference type="InterPro" id="IPR009056">
    <property type="entry name" value="Cyt_c-like_dom"/>
</dbReference>
<dbReference type="GO" id="GO:0042773">
    <property type="term" value="P:ATP synthesis coupled electron transport"/>
    <property type="evidence" value="ECO:0007669"/>
    <property type="project" value="TreeGrafter"/>
</dbReference>
<comment type="similarity">
    <text evidence="2">Belongs to the cytochrome c oxidase subunit 2 family.</text>
</comment>
<dbReference type="CDD" id="cd04213">
    <property type="entry name" value="CuRO_CcO_Caa3_II"/>
    <property type="match status" value="1"/>
</dbReference>
<evidence type="ECO:0000256" key="19">
    <source>
        <dbReference type="SAM" id="Phobius"/>
    </source>
</evidence>
<dbReference type="Proteomes" id="UP000275436">
    <property type="component" value="Unassembled WGS sequence"/>
</dbReference>
<organism evidence="22 23">
    <name type="scientific">Mesorhizobium japonicum</name>
    <dbReference type="NCBI Taxonomy" id="2066070"/>
    <lineage>
        <taxon>Bacteria</taxon>
        <taxon>Pseudomonadati</taxon>
        <taxon>Pseudomonadota</taxon>
        <taxon>Alphaproteobacteria</taxon>
        <taxon>Hyphomicrobiales</taxon>
        <taxon>Phyllobacteriaceae</taxon>
        <taxon>Mesorhizobium</taxon>
    </lineage>
</organism>
<evidence type="ECO:0000256" key="9">
    <source>
        <dbReference type="ARBA" id="ARBA00022967"/>
    </source>
</evidence>
<evidence type="ECO:0000256" key="14">
    <source>
        <dbReference type="ARBA" id="ARBA00023136"/>
    </source>
</evidence>
<dbReference type="NCBIfam" id="TIGR02866">
    <property type="entry name" value="CoxB"/>
    <property type="match status" value="1"/>
</dbReference>
<dbReference type="Pfam" id="PF00034">
    <property type="entry name" value="Cytochrom_C"/>
    <property type="match status" value="1"/>
</dbReference>
<keyword evidence="14 19" id="KW-0472">Membrane</keyword>
<dbReference type="RefSeq" id="WP_123170470.1">
    <property type="nucleotide sequence ID" value="NZ_QKOD01000021.1"/>
</dbReference>
<feature type="domain" description="Cytochrome oxidase subunit II copper A binding" evidence="20">
    <location>
        <begin position="112"/>
        <end position="228"/>
    </location>
</feature>
<dbReference type="GO" id="GO:0016020">
    <property type="term" value="C:membrane"/>
    <property type="evidence" value="ECO:0007669"/>
    <property type="project" value="UniProtKB-SubCell"/>
</dbReference>
<keyword evidence="4" id="KW-0813">Transport</keyword>
<dbReference type="GO" id="GO:0020037">
    <property type="term" value="F:heme binding"/>
    <property type="evidence" value="ECO:0007669"/>
    <property type="project" value="InterPro"/>
</dbReference>
<evidence type="ECO:0000256" key="3">
    <source>
        <dbReference type="ARBA" id="ARBA00012949"/>
    </source>
</evidence>
<evidence type="ECO:0000256" key="10">
    <source>
        <dbReference type="ARBA" id="ARBA00022982"/>
    </source>
</evidence>
<evidence type="ECO:0000256" key="12">
    <source>
        <dbReference type="ARBA" id="ARBA00023004"/>
    </source>
</evidence>
<dbReference type="GO" id="GO:0004129">
    <property type="term" value="F:cytochrome-c oxidase activity"/>
    <property type="evidence" value="ECO:0007669"/>
    <property type="project" value="UniProtKB-EC"/>
</dbReference>
<dbReference type="EMBL" id="QKOD01000021">
    <property type="protein sequence ID" value="RNJ41357.1"/>
    <property type="molecule type" value="Genomic_DNA"/>
</dbReference>
<dbReference type="InterPro" id="IPR001505">
    <property type="entry name" value="Copper_CuA"/>
</dbReference>
<keyword evidence="7 19" id="KW-0812">Transmembrane</keyword>
<dbReference type="AlphaFoldDB" id="A0A3M9WZZ0"/>
<dbReference type="PROSITE" id="PS00078">
    <property type="entry name" value="COX2"/>
    <property type="match status" value="1"/>
</dbReference>
<evidence type="ECO:0000256" key="8">
    <source>
        <dbReference type="ARBA" id="ARBA00022723"/>
    </source>
</evidence>
<dbReference type="PANTHER" id="PTHR22888">
    <property type="entry name" value="CYTOCHROME C OXIDASE, SUBUNIT II"/>
    <property type="match status" value="1"/>
</dbReference>
<evidence type="ECO:0000256" key="2">
    <source>
        <dbReference type="ARBA" id="ARBA00007866"/>
    </source>
</evidence>
<evidence type="ECO:0000256" key="1">
    <source>
        <dbReference type="ARBA" id="ARBA00004141"/>
    </source>
</evidence>
<dbReference type="PROSITE" id="PS50857">
    <property type="entry name" value="COX2_CUA"/>
    <property type="match status" value="1"/>
</dbReference>
<comment type="function">
    <text evidence="15">Subunits I and II form the functional core of the enzyme complex. Electrons originating in cytochrome c are transferred via heme a and Cu(A) to the binuclear center formed by heme a3 and Cu(B).</text>
</comment>
<dbReference type="PROSITE" id="PS51257">
    <property type="entry name" value="PROKAR_LIPOPROTEIN"/>
    <property type="match status" value="1"/>
</dbReference>
<dbReference type="InterPro" id="IPR014222">
    <property type="entry name" value="Cyt_c_oxidase_su2"/>
</dbReference>
<dbReference type="SUPFAM" id="SSF49503">
    <property type="entry name" value="Cupredoxins"/>
    <property type="match status" value="1"/>
</dbReference>
<accession>A0A3M9WZZ0</accession>
<dbReference type="EC" id="7.1.1.9" evidence="3"/>
<gene>
    <name evidence="22" type="primary">coxB</name>
    <name evidence="22" type="ORF">DNR46_34820</name>
</gene>
<evidence type="ECO:0000256" key="5">
    <source>
        <dbReference type="ARBA" id="ARBA00022617"/>
    </source>
</evidence>
<evidence type="ECO:0000313" key="22">
    <source>
        <dbReference type="EMBL" id="RNJ41357.1"/>
    </source>
</evidence>
<dbReference type="InterPro" id="IPR045187">
    <property type="entry name" value="CcO_II"/>
</dbReference>
<feature type="transmembrane region" description="Helical" evidence="19">
    <location>
        <begin position="39"/>
        <end position="61"/>
    </location>
</feature>
<dbReference type="PROSITE" id="PS51007">
    <property type="entry name" value="CYTC"/>
    <property type="match status" value="1"/>
</dbReference>
<proteinExistence type="inferred from homology"/>
<evidence type="ECO:0000256" key="6">
    <source>
        <dbReference type="ARBA" id="ARBA00022660"/>
    </source>
</evidence>
<dbReference type="InterPro" id="IPR034236">
    <property type="entry name" value="CuRO_CcO_Caa3_II"/>
</dbReference>
<keyword evidence="11 19" id="KW-1133">Transmembrane helix</keyword>
<evidence type="ECO:0000313" key="23">
    <source>
        <dbReference type="Proteomes" id="UP000275436"/>
    </source>
</evidence>
<evidence type="ECO:0000256" key="16">
    <source>
        <dbReference type="ARBA" id="ARBA00031399"/>
    </source>
</evidence>
<evidence type="ECO:0000256" key="7">
    <source>
        <dbReference type="ARBA" id="ARBA00022692"/>
    </source>
</evidence>
<keyword evidence="5 18" id="KW-0349">Heme</keyword>
<evidence type="ECO:0000256" key="15">
    <source>
        <dbReference type="ARBA" id="ARBA00024688"/>
    </source>
</evidence>
<dbReference type="InterPro" id="IPR008972">
    <property type="entry name" value="Cupredoxin"/>
</dbReference>